<name>A0A7H8TM45_STRCX</name>
<gene>
    <name evidence="3" type="ORF">HUT05_47375</name>
</gene>
<evidence type="ECO:0000256" key="1">
    <source>
        <dbReference type="SAM" id="MobiDB-lite"/>
    </source>
</evidence>
<dbReference type="EMBL" id="CP056041">
    <property type="protein sequence ID" value="QKZ24307.1"/>
    <property type="molecule type" value="Genomic_DNA"/>
</dbReference>
<sequence length="143" mass="14324">MRPASRTIPPSGQRSSAAVHRLAGTLGVLLAVLLALVPAHTAHAAGGPKDDRAATATSAQLADHGTRADSPCAAGCATQPRTRHDPLGERPGLPDHHATDPGEVAAGRPAVGSRTPAVPAHALVSPGRSTHDRGRAPPAPTGN</sequence>
<organism evidence="3 4">
    <name type="scientific">Streptomyces chartreusis</name>
    <dbReference type="NCBI Taxonomy" id="1969"/>
    <lineage>
        <taxon>Bacteria</taxon>
        <taxon>Bacillati</taxon>
        <taxon>Actinomycetota</taxon>
        <taxon>Actinomycetes</taxon>
        <taxon>Kitasatosporales</taxon>
        <taxon>Streptomycetaceae</taxon>
        <taxon>Streptomyces</taxon>
    </lineage>
</organism>
<accession>A0A7H8TM45</accession>
<feature type="chain" id="PRO_5028951377" description="Secreted protein" evidence="2">
    <location>
        <begin position="45"/>
        <end position="143"/>
    </location>
</feature>
<keyword evidence="4" id="KW-1185">Reference proteome</keyword>
<protein>
    <recommendedName>
        <fullName evidence="5">Secreted protein</fullName>
    </recommendedName>
</protein>
<proteinExistence type="predicted"/>
<dbReference type="Proteomes" id="UP000509418">
    <property type="component" value="Chromosome"/>
</dbReference>
<dbReference type="RefSeq" id="WP_176578831.1">
    <property type="nucleotide sequence ID" value="NZ_CP056041.1"/>
</dbReference>
<feature type="compositionally biased region" description="Basic and acidic residues" evidence="1">
    <location>
        <begin position="82"/>
        <end position="100"/>
    </location>
</feature>
<feature type="region of interest" description="Disordered" evidence="1">
    <location>
        <begin position="42"/>
        <end position="143"/>
    </location>
</feature>
<evidence type="ECO:0000313" key="3">
    <source>
        <dbReference type="EMBL" id="QKZ24307.1"/>
    </source>
</evidence>
<dbReference type="AlphaFoldDB" id="A0A7H8TM45"/>
<evidence type="ECO:0008006" key="5">
    <source>
        <dbReference type="Google" id="ProtNLM"/>
    </source>
</evidence>
<evidence type="ECO:0000256" key="2">
    <source>
        <dbReference type="SAM" id="SignalP"/>
    </source>
</evidence>
<reference evidence="3 4" key="1">
    <citation type="submission" date="2020-06" db="EMBL/GenBank/DDBJ databases">
        <title>Genome mining for natural products.</title>
        <authorList>
            <person name="Zhang B."/>
            <person name="Shi J."/>
            <person name="Ge H."/>
        </authorList>
    </citation>
    <scope>NUCLEOTIDE SEQUENCE [LARGE SCALE GENOMIC DNA]</scope>
    <source>
        <strain evidence="3 4">NA02069</strain>
    </source>
</reference>
<feature type="signal peptide" evidence="2">
    <location>
        <begin position="1"/>
        <end position="44"/>
    </location>
</feature>
<evidence type="ECO:0000313" key="4">
    <source>
        <dbReference type="Proteomes" id="UP000509418"/>
    </source>
</evidence>
<keyword evidence="2" id="KW-0732">Signal</keyword>